<dbReference type="EMBL" id="JAULJE010000014">
    <property type="protein sequence ID" value="KAK1334778.1"/>
    <property type="molecule type" value="Genomic_DNA"/>
</dbReference>
<accession>A0AA40HP61</accession>
<organism evidence="2 3">
    <name type="scientific">Cnephaeus nilssonii</name>
    <name type="common">Northern bat</name>
    <name type="synonym">Eptesicus nilssonii</name>
    <dbReference type="NCBI Taxonomy" id="3371016"/>
    <lineage>
        <taxon>Eukaryota</taxon>
        <taxon>Metazoa</taxon>
        <taxon>Chordata</taxon>
        <taxon>Craniata</taxon>
        <taxon>Vertebrata</taxon>
        <taxon>Euteleostomi</taxon>
        <taxon>Mammalia</taxon>
        <taxon>Eutheria</taxon>
        <taxon>Laurasiatheria</taxon>
        <taxon>Chiroptera</taxon>
        <taxon>Yangochiroptera</taxon>
        <taxon>Vespertilionidae</taxon>
        <taxon>Cnephaeus</taxon>
    </lineage>
</organism>
<dbReference type="InterPro" id="IPR053309">
    <property type="entry name" value="Balbiani_Body_Formation"/>
</dbReference>
<dbReference type="AlphaFoldDB" id="A0AA40HP61"/>
<sequence>MNSPEEKRHSEENKPTPFCYLDGEARQPRPKCWGQNYVYNPRSVPGAGFRNGNLYFPWSLVPRKYLDFLVPQSPLPTTPNQRPNFWHYSGHGEKMRTEGTQTKLSSCGTKGFTEFLGVLYNPHGDEDPSLEKMCEEEVGEMDSCPQGHMPSAAPLAQSNQVNEAIQCDMSWLECAELGRSPASSPGGRKGTGEESVLCGDLGRKELAQSNKIDEAIHCDIGWVEDAELDNSPEQMPLVITGLPNNGTEEDVQERKLNEARIAFLKGKDDVATLTKEITSLNISDECELEDEACEIEWLFEEVSGPSSKERFDREESWGSYFYSLLFWPCSNKINKKNAECEGISMSLLSLPEKRTTRVEPEVWEFSGLAVEVAALEECPQRRCRPATPTSQASQAPVTSRGRTGRACPAKSAPSRAGTGEDTSLSGGHSFPGSPRSWSCSPRHLRWSPPATALTAVSYTEDRKAGSLSEQWKEGLWLRPQAHGKARCHTEHRKDERTEDGRLRPHSLAPKAVPRTKHAALALSRKLS</sequence>
<proteinExistence type="predicted"/>
<evidence type="ECO:0000313" key="2">
    <source>
        <dbReference type="EMBL" id="KAK1334778.1"/>
    </source>
</evidence>
<dbReference type="Proteomes" id="UP001177744">
    <property type="component" value="Unassembled WGS sequence"/>
</dbReference>
<evidence type="ECO:0000313" key="3">
    <source>
        <dbReference type="Proteomes" id="UP001177744"/>
    </source>
</evidence>
<protein>
    <submittedName>
        <fullName evidence="2">Uncharacterized protein</fullName>
    </submittedName>
</protein>
<gene>
    <name evidence="2" type="ORF">QTO34_004345</name>
</gene>
<comment type="caution">
    <text evidence="2">The sequence shown here is derived from an EMBL/GenBank/DDBJ whole genome shotgun (WGS) entry which is preliminary data.</text>
</comment>
<feature type="compositionally biased region" description="Polar residues" evidence="1">
    <location>
        <begin position="387"/>
        <end position="401"/>
    </location>
</feature>
<reference evidence="2" key="1">
    <citation type="submission" date="2023-06" db="EMBL/GenBank/DDBJ databases">
        <title>Reference genome for the Northern bat (Eptesicus nilssonii), a most northern bat species.</title>
        <authorList>
            <person name="Laine V.N."/>
            <person name="Pulliainen A.T."/>
            <person name="Lilley T.M."/>
        </authorList>
    </citation>
    <scope>NUCLEOTIDE SEQUENCE</scope>
    <source>
        <strain evidence="2">BLF_Eptnil</strain>
        <tissue evidence="2">Kidney</tissue>
    </source>
</reference>
<feature type="region of interest" description="Disordered" evidence="1">
    <location>
        <begin position="482"/>
        <end position="517"/>
    </location>
</feature>
<feature type="compositionally biased region" description="Basic and acidic residues" evidence="1">
    <location>
        <begin position="487"/>
        <end position="502"/>
    </location>
</feature>
<evidence type="ECO:0000256" key="1">
    <source>
        <dbReference type="SAM" id="MobiDB-lite"/>
    </source>
</evidence>
<keyword evidence="3" id="KW-1185">Reference proteome</keyword>
<feature type="region of interest" description="Disordered" evidence="1">
    <location>
        <begin position="381"/>
        <end position="441"/>
    </location>
</feature>
<dbReference type="PANTHER" id="PTHR38654:SF1">
    <property type="entry name" value="BUCKY BALL"/>
    <property type="match status" value="1"/>
</dbReference>
<feature type="compositionally biased region" description="Basic and acidic residues" evidence="1">
    <location>
        <begin position="1"/>
        <end position="14"/>
    </location>
</feature>
<feature type="region of interest" description="Disordered" evidence="1">
    <location>
        <begin position="1"/>
        <end position="22"/>
    </location>
</feature>
<dbReference type="PANTHER" id="PTHR38654">
    <property type="entry name" value="BUCKY BALL-RELATED"/>
    <property type="match status" value="1"/>
</dbReference>
<name>A0AA40HP61_CNENI</name>